<dbReference type="PROSITE" id="PS50935">
    <property type="entry name" value="SSB"/>
    <property type="match status" value="1"/>
</dbReference>
<sequence length="164" mass="17362">MYETHVTVVGNVATRVEFSTTAAGVPLARFRLASTMRRFDAQERMWSDVGTNFFTVWTRRALAENVASSVTLGEPVIVTGRLRIREPVRDGQQQYFGAELSASSVGHDLSRGTSAFVRVSPARRGLTASGQGDDGVTKTAAPPGTGKPVRAGAEAKVPGQSGGP</sequence>
<comment type="caution">
    <text evidence="4">The sequence shown here is derived from an EMBL/GenBank/DDBJ whole genome shotgun (WGS) entry which is preliminary data.</text>
</comment>
<evidence type="ECO:0000256" key="1">
    <source>
        <dbReference type="ARBA" id="ARBA00023125"/>
    </source>
</evidence>
<dbReference type="Pfam" id="PF00436">
    <property type="entry name" value="SSB"/>
    <property type="match status" value="1"/>
</dbReference>
<organism evidence="4 5">
    <name type="scientific">Streptomyces marispadix</name>
    <dbReference type="NCBI Taxonomy" id="2922868"/>
    <lineage>
        <taxon>Bacteria</taxon>
        <taxon>Bacillati</taxon>
        <taxon>Actinomycetota</taxon>
        <taxon>Actinomycetes</taxon>
        <taxon>Kitasatosporales</taxon>
        <taxon>Streptomycetaceae</taxon>
        <taxon>Streptomyces</taxon>
    </lineage>
</organism>
<dbReference type="SUPFAM" id="SSF50249">
    <property type="entry name" value="Nucleic acid-binding proteins"/>
    <property type="match status" value="1"/>
</dbReference>
<dbReference type="Gene3D" id="2.40.50.140">
    <property type="entry name" value="Nucleic acid-binding proteins"/>
    <property type="match status" value="1"/>
</dbReference>
<dbReference type="InterPro" id="IPR012340">
    <property type="entry name" value="NA-bd_OB-fold"/>
</dbReference>
<evidence type="ECO:0000313" key="4">
    <source>
        <dbReference type="EMBL" id="MCH6160330.1"/>
    </source>
</evidence>
<evidence type="ECO:0000256" key="2">
    <source>
        <dbReference type="PROSITE-ProRule" id="PRU00252"/>
    </source>
</evidence>
<feature type="region of interest" description="Disordered" evidence="3">
    <location>
        <begin position="124"/>
        <end position="164"/>
    </location>
</feature>
<evidence type="ECO:0000256" key="3">
    <source>
        <dbReference type="SAM" id="MobiDB-lite"/>
    </source>
</evidence>
<dbReference type="GO" id="GO:0003677">
    <property type="term" value="F:DNA binding"/>
    <property type="evidence" value="ECO:0007669"/>
    <property type="project" value="UniProtKB-KW"/>
</dbReference>
<dbReference type="CDD" id="cd04496">
    <property type="entry name" value="SSB_OBF"/>
    <property type="match status" value="1"/>
</dbReference>
<evidence type="ECO:0000313" key="5">
    <source>
        <dbReference type="Proteomes" id="UP001166784"/>
    </source>
</evidence>
<accession>A0ABS9SVN7</accession>
<keyword evidence="1 2" id="KW-0238">DNA-binding</keyword>
<dbReference type="EMBL" id="JAKWJU010000002">
    <property type="protein sequence ID" value="MCH6160330.1"/>
    <property type="molecule type" value="Genomic_DNA"/>
</dbReference>
<dbReference type="Proteomes" id="UP001166784">
    <property type="component" value="Unassembled WGS sequence"/>
</dbReference>
<proteinExistence type="predicted"/>
<name>A0ABS9SVN7_9ACTN</name>
<protein>
    <submittedName>
        <fullName evidence="4">Single-stranded DNA-binding protein</fullName>
    </submittedName>
</protein>
<dbReference type="RefSeq" id="WP_241058414.1">
    <property type="nucleotide sequence ID" value="NZ_JAKWJU010000002.1"/>
</dbReference>
<keyword evidence="5" id="KW-1185">Reference proteome</keyword>
<gene>
    <name evidence="4" type="ORF">MMA15_07825</name>
</gene>
<reference evidence="4" key="1">
    <citation type="submission" date="2022-03" db="EMBL/GenBank/DDBJ databases">
        <authorList>
            <person name="Santos J.D.N."/>
            <person name="Kallscheuer N."/>
            <person name="Jogler C."/>
            <person name="Lage O.M."/>
        </authorList>
    </citation>
    <scope>NUCLEOTIDE SEQUENCE</scope>
    <source>
        <strain evidence="4">M600PL45_2</strain>
    </source>
</reference>
<reference evidence="4" key="2">
    <citation type="journal article" date="2023" name="Int. J. Syst. Evol. Microbiol.">
        <title>Streptomyces marispadix sp. nov., isolated from marine beach sediment of the Northern Coast of Portugal.</title>
        <authorList>
            <person name="dos Santos J.D.N."/>
            <person name="Vitorino I.R."/>
            <person name="Kallscheuer N."/>
            <person name="Srivastava A."/>
            <person name="Krautwurst S."/>
            <person name="Marz M."/>
            <person name="Jogler C."/>
            <person name="Lobo Da Cunha A."/>
            <person name="Catita J."/>
            <person name="Goncalves H."/>
            <person name="Gonzalez I."/>
            <person name="Reyes F."/>
            <person name="Lage O.M."/>
        </authorList>
    </citation>
    <scope>NUCLEOTIDE SEQUENCE</scope>
    <source>
        <strain evidence="4">M600PL45_2</strain>
    </source>
</reference>
<dbReference type="InterPro" id="IPR000424">
    <property type="entry name" value="Primosome_PriB/ssb"/>
</dbReference>